<dbReference type="Pfam" id="PF01593">
    <property type="entry name" value="Amino_oxidase"/>
    <property type="match status" value="1"/>
</dbReference>
<dbReference type="Gene3D" id="1.10.405.20">
    <property type="match status" value="1"/>
</dbReference>
<dbReference type="EMBL" id="JAIVGD010000028">
    <property type="protein sequence ID" value="KAH0738996.1"/>
    <property type="molecule type" value="Genomic_DNA"/>
</dbReference>
<keyword evidence="3" id="KW-1185">Reference proteome</keyword>
<evidence type="ECO:0000259" key="1">
    <source>
        <dbReference type="Pfam" id="PF01593"/>
    </source>
</evidence>
<dbReference type="Gene3D" id="3.30.70.1990">
    <property type="match status" value="1"/>
</dbReference>
<dbReference type="Gene3D" id="3.40.50.150">
    <property type="entry name" value="Vaccinia Virus protein VP39"/>
    <property type="match status" value="1"/>
</dbReference>
<dbReference type="PANTHER" id="PTHR43675:SF30">
    <property type="entry name" value="CYCLOPROPANE-FATTY-ACYL-PHOSPHOLIPID SYNTHASE"/>
    <property type="match status" value="1"/>
</dbReference>
<dbReference type="InterPro" id="IPR029063">
    <property type="entry name" value="SAM-dependent_MTases_sf"/>
</dbReference>
<dbReference type="InterPro" id="IPR026669">
    <property type="entry name" value="Arsenite_MeTrfase-like"/>
</dbReference>
<dbReference type="SUPFAM" id="SSF51905">
    <property type="entry name" value="FAD/NAD(P)-binding domain"/>
    <property type="match status" value="1"/>
</dbReference>
<dbReference type="Pfam" id="PF02353">
    <property type="entry name" value="CMAS"/>
    <property type="match status" value="1"/>
</dbReference>
<accession>A0ABQ7TWS4</accession>
<reference evidence="2 3" key="1">
    <citation type="journal article" date="2021" name="bioRxiv">
        <title>Chromosome-scale and haplotype-resolved genome assembly of a tetraploid potato cultivar.</title>
        <authorList>
            <person name="Sun H."/>
            <person name="Jiao W.-B."/>
            <person name="Krause K."/>
            <person name="Campoy J.A."/>
            <person name="Goel M."/>
            <person name="Folz-Donahue K."/>
            <person name="Kukat C."/>
            <person name="Huettel B."/>
            <person name="Schneeberger K."/>
        </authorList>
    </citation>
    <scope>NUCLEOTIDE SEQUENCE [LARGE SCALE GENOMIC DNA]</scope>
    <source>
        <strain evidence="2">SolTubOtavaFocal</strain>
        <tissue evidence="2">Leaves</tissue>
    </source>
</reference>
<organism evidence="2 3">
    <name type="scientific">Solanum tuberosum</name>
    <name type="common">Potato</name>
    <dbReference type="NCBI Taxonomy" id="4113"/>
    <lineage>
        <taxon>Eukaryota</taxon>
        <taxon>Viridiplantae</taxon>
        <taxon>Streptophyta</taxon>
        <taxon>Embryophyta</taxon>
        <taxon>Tracheophyta</taxon>
        <taxon>Spermatophyta</taxon>
        <taxon>Magnoliopsida</taxon>
        <taxon>eudicotyledons</taxon>
        <taxon>Gunneridae</taxon>
        <taxon>Pentapetalae</taxon>
        <taxon>asterids</taxon>
        <taxon>lamiids</taxon>
        <taxon>Solanales</taxon>
        <taxon>Solanaceae</taxon>
        <taxon>Solanoideae</taxon>
        <taxon>Solaneae</taxon>
        <taxon>Solanum</taxon>
    </lineage>
</organism>
<proteinExistence type="predicted"/>
<dbReference type="Proteomes" id="UP000826656">
    <property type="component" value="Unassembled WGS sequence"/>
</dbReference>
<protein>
    <recommendedName>
        <fullName evidence="1">Amine oxidase domain-containing protein</fullName>
    </recommendedName>
</protein>
<name>A0ABQ7TWS4_SOLTU</name>
<gene>
    <name evidence="2" type="ORF">KY290_037701</name>
</gene>
<dbReference type="InterPro" id="IPR036188">
    <property type="entry name" value="FAD/NAD-bd_sf"/>
</dbReference>
<dbReference type="Gene3D" id="3.50.50.60">
    <property type="entry name" value="FAD/NAD(P)-binding domain"/>
    <property type="match status" value="1"/>
</dbReference>
<sequence>MASPAHKYVGYGLCRASPLFLNETYSNLIEFFELLGVDMSISDMSFSVSLDQGRGCEWGTRNGFSSLFAQKKNVLNPYFLQMIREIIRFKQDVISYLEELDNNPDIDRNETLGQFIKSHGYSELFQKAYLVPICASIWSCSSERVMGFSAYYILSFFHDQHLLQLFGLPQLLTVRWQSHIDKYQTQFKEELEKRGCQIRTSCEVNSVTTNEEGCTIDCIDGATDVYDGCIIAVCAPDSLRMLGKEATFDETRILGAFQYVYSDVFLHHDKTFLPHNPTTWCACNFLGTTNNRGCATYWLNIIQNLGDSKLPYLITLDPPHTPEHTLLKWTTSHPVPSVAASKASCELYQIQGKRGIWFCGAYQGYGFHEDGLKAGVAAADGMLRRNCCILDNPKHMVPTWPETGARLLITRFLKSFIQTGCIILLEGGKIFTFQGTEKKCSLKVSLRVHSTQFYWKIATQAELGFADAFIHGDFSFVDKNEGLLNLFMIFIANRDLKASVKRSSMKRGWWTPLLFTAALSSAKYFIRHVSERNSLTQARRNISRHYNLGNELFSLFMDETMSYSCAIFKSDEEDLKVAQLRKISLLIEKAKISKEHHILEIGFGWGSFAMEAVKQTGCKYTGITLSEQQLKYAQLRVDQAGLQDQITFLLCDYRQMPNKDKYDRIILVEVLEHIGDDFIGEFFSCCESALAEDGLLVLQFISMPDTRYAEYVQSSDFIKEYIFPGACLPALSRVTSAMAAASRLCVVHLEDIGIHYYKTLKCWRKNFLRNKSQICDLGFDDKFIRTWEYYFDYSAAGFKTCTLGDYQVVFSRPGNVATFGKKEIYPLGWPSGLSLGLPCWRSYVRNPLPAKARGLSSRSSSYHRACLVRSLPSRSSSLHQACLVRGLPSGSTLSHQACLVLVTSLVWFASYCIGVGALPCEHPKGSGCGFPLT</sequence>
<dbReference type="PANTHER" id="PTHR43675">
    <property type="entry name" value="ARSENITE METHYLTRANSFERASE"/>
    <property type="match status" value="1"/>
</dbReference>
<dbReference type="SUPFAM" id="SSF53335">
    <property type="entry name" value="S-adenosyl-L-methionine-dependent methyltransferases"/>
    <property type="match status" value="1"/>
</dbReference>
<feature type="domain" description="Amine oxidase" evidence="1">
    <location>
        <begin position="99"/>
        <end position="237"/>
    </location>
</feature>
<evidence type="ECO:0000313" key="3">
    <source>
        <dbReference type="Proteomes" id="UP000826656"/>
    </source>
</evidence>
<comment type="caution">
    <text evidence="2">The sequence shown here is derived from an EMBL/GenBank/DDBJ whole genome shotgun (WGS) entry which is preliminary data.</text>
</comment>
<dbReference type="InterPro" id="IPR002937">
    <property type="entry name" value="Amino_oxidase"/>
</dbReference>
<evidence type="ECO:0000313" key="2">
    <source>
        <dbReference type="EMBL" id="KAH0738996.1"/>
    </source>
</evidence>
<dbReference type="CDD" id="cd02440">
    <property type="entry name" value="AdoMet_MTases"/>
    <property type="match status" value="1"/>
</dbReference>